<dbReference type="EMBL" id="JBHSIM010000049">
    <property type="protein sequence ID" value="MFC4835328.1"/>
    <property type="molecule type" value="Genomic_DNA"/>
</dbReference>
<name>A0ABV9RND1_9PSEU</name>
<evidence type="ECO:0000313" key="2">
    <source>
        <dbReference type="Proteomes" id="UP001595909"/>
    </source>
</evidence>
<comment type="caution">
    <text evidence="1">The sequence shown here is derived from an EMBL/GenBank/DDBJ whole genome shotgun (WGS) entry which is preliminary data.</text>
</comment>
<organism evidence="1 2">
    <name type="scientific">Actinomycetospora chibensis</name>
    <dbReference type="NCBI Taxonomy" id="663606"/>
    <lineage>
        <taxon>Bacteria</taxon>
        <taxon>Bacillati</taxon>
        <taxon>Actinomycetota</taxon>
        <taxon>Actinomycetes</taxon>
        <taxon>Pseudonocardiales</taxon>
        <taxon>Pseudonocardiaceae</taxon>
        <taxon>Actinomycetospora</taxon>
    </lineage>
</organism>
<proteinExistence type="predicted"/>
<accession>A0ABV9RND1</accession>
<reference evidence="2" key="1">
    <citation type="journal article" date="2019" name="Int. J. Syst. Evol. Microbiol.">
        <title>The Global Catalogue of Microorganisms (GCM) 10K type strain sequencing project: providing services to taxonomists for standard genome sequencing and annotation.</title>
        <authorList>
            <consortium name="The Broad Institute Genomics Platform"/>
            <consortium name="The Broad Institute Genome Sequencing Center for Infectious Disease"/>
            <person name="Wu L."/>
            <person name="Ma J."/>
        </authorList>
    </citation>
    <scope>NUCLEOTIDE SEQUENCE [LARGE SCALE GENOMIC DNA]</scope>
    <source>
        <strain evidence="2">CCUG 50347</strain>
    </source>
</reference>
<keyword evidence="2" id="KW-1185">Reference proteome</keyword>
<gene>
    <name evidence="1" type="ORF">ACFPEL_23160</name>
</gene>
<protein>
    <submittedName>
        <fullName evidence="1">Uncharacterized protein</fullName>
    </submittedName>
</protein>
<sequence>MLADVLDLTSEVVVAAVVLAARRVDHPVVWRERAEDDTPS</sequence>
<evidence type="ECO:0000313" key="1">
    <source>
        <dbReference type="EMBL" id="MFC4835328.1"/>
    </source>
</evidence>
<dbReference type="RefSeq" id="WP_274187031.1">
    <property type="nucleotide sequence ID" value="NZ_BAABHN010000049.1"/>
</dbReference>
<dbReference type="Proteomes" id="UP001595909">
    <property type="component" value="Unassembled WGS sequence"/>
</dbReference>